<evidence type="ECO:0000313" key="2">
    <source>
        <dbReference type="EMBL" id="OHA57657.1"/>
    </source>
</evidence>
<keyword evidence="1" id="KW-1133">Transmembrane helix</keyword>
<feature type="transmembrane region" description="Helical" evidence="1">
    <location>
        <begin position="95"/>
        <end position="114"/>
    </location>
</feature>
<reference evidence="2 3" key="1">
    <citation type="journal article" date="2016" name="Nat. Commun.">
        <title>Thousands of microbial genomes shed light on interconnected biogeochemical processes in an aquifer system.</title>
        <authorList>
            <person name="Anantharaman K."/>
            <person name="Brown C.T."/>
            <person name="Hug L.A."/>
            <person name="Sharon I."/>
            <person name="Castelle C.J."/>
            <person name="Probst A.J."/>
            <person name="Thomas B.C."/>
            <person name="Singh A."/>
            <person name="Wilkins M.J."/>
            <person name="Karaoz U."/>
            <person name="Brodie E.L."/>
            <person name="Williams K.H."/>
            <person name="Hubbard S.S."/>
            <person name="Banfield J.F."/>
        </authorList>
    </citation>
    <scope>NUCLEOTIDE SEQUENCE [LARGE SCALE GENOMIC DNA]</scope>
</reference>
<protein>
    <submittedName>
        <fullName evidence="2">Uncharacterized protein</fullName>
    </submittedName>
</protein>
<feature type="transmembrane region" description="Helical" evidence="1">
    <location>
        <begin position="63"/>
        <end position="89"/>
    </location>
</feature>
<organism evidence="2 3">
    <name type="scientific">Candidatus Vogelbacteria bacterium GWA1_51_14</name>
    <dbReference type="NCBI Taxonomy" id="1802435"/>
    <lineage>
        <taxon>Bacteria</taxon>
        <taxon>Candidatus Vogeliibacteriota</taxon>
    </lineage>
</organism>
<proteinExistence type="predicted"/>
<keyword evidence="1" id="KW-0472">Membrane</keyword>
<dbReference type="AlphaFoldDB" id="A0A1G2QAY3"/>
<evidence type="ECO:0000313" key="3">
    <source>
        <dbReference type="Proteomes" id="UP000176494"/>
    </source>
</evidence>
<name>A0A1G2QAY3_9BACT</name>
<dbReference type="EMBL" id="MHTG01000009">
    <property type="protein sequence ID" value="OHA57657.1"/>
    <property type="molecule type" value="Genomic_DNA"/>
</dbReference>
<accession>A0A1G2QAY3</accession>
<dbReference type="STRING" id="1802435.A2114_01845"/>
<sequence>MSKEKRKVSEMKPQELADFLANDKIQQSVLFRYLEKYFSQSVYGFNPNIVSLTVGRIQGGERIFGFFLIMCIVTLAVWSLVPMSFAVFGSFSNPAAASLILLGVVLLVVDFIFWKHRWDQDDLSLIKSFARWLGGVEQVARTSVSNLVDLSEVDLKAVLHSNLVEAAYRKVLAERKRQEECTKDYNRPGDNPQGLVFWIDEEVEAKNRFKHLHEAVKKTGLVEDTWDLYFREAEKKLAEEEIEKEKRLKNMKCECCE</sequence>
<dbReference type="Proteomes" id="UP000176494">
    <property type="component" value="Unassembled WGS sequence"/>
</dbReference>
<gene>
    <name evidence="2" type="ORF">A2114_01845</name>
</gene>
<keyword evidence="1" id="KW-0812">Transmembrane</keyword>
<comment type="caution">
    <text evidence="2">The sequence shown here is derived from an EMBL/GenBank/DDBJ whole genome shotgun (WGS) entry which is preliminary data.</text>
</comment>
<evidence type="ECO:0000256" key="1">
    <source>
        <dbReference type="SAM" id="Phobius"/>
    </source>
</evidence>